<dbReference type="GO" id="GO:0015297">
    <property type="term" value="F:antiporter activity"/>
    <property type="evidence" value="ECO:0007669"/>
    <property type="project" value="InterPro"/>
</dbReference>
<dbReference type="RefSeq" id="XP_046059839.1">
    <property type="nucleotide sequence ID" value="XM_046206032.1"/>
</dbReference>
<dbReference type="EMBL" id="JAEUBE010000366">
    <property type="protein sequence ID" value="KAH3663503.1"/>
    <property type="molecule type" value="Genomic_DNA"/>
</dbReference>
<feature type="transmembrane region" description="Helical" evidence="6">
    <location>
        <begin position="322"/>
        <end position="344"/>
    </location>
</feature>
<feature type="transmembrane region" description="Helical" evidence="6">
    <location>
        <begin position="247"/>
        <end position="268"/>
    </location>
</feature>
<comment type="caution">
    <text evidence="7">The sequence shown here is derived from an EMBL/GenBank/DDBJ whole genome shotgun (WGS) entry which is preliminary data.</text>
</comment>
<dbReference type="GO" id="GO:0016020">
    <property type="term" value="C:membrane"/>
    <property type="evidence" value="ECO:0007669"/>
    <property type="project" value="UniProtKB-SubCell"/>
</dbReference>
<dbReference type="GO" id="GO:1990961">
    <property type="term" value="P:xenobiotic detoxification by transmembrane export across the plasma membrane"/>
    <property type="evidence" value="ECO:0007669"/>
    <property type="project" value="InterPro"/>
</dbReference>
<evidence type="ECO:0000256" key="4">
    <source>
        <dbReference type="ARBA" id="ARBA00022989"/>
    </source>
</evidence>
<feature type="transmembrane region" description="Helical" evidence="6">
    <location>
        <begin position="178"/>
        <end position="199"/>
    </location>
</feature>
<evidence type="ECO:0000313" key="7">
    <source>
        <dbReference type="EMBL" id="KAH3663503.1"/>
    </source>
</evidence>
<comment type="similarity">
    <text evidence="2">Belongs to the multi antimicrobial extrusion (MATE) (TC 2.A.66.1) family.</text>
</comment>
<sequence length="462" mass="49939">MSSPASPDVLEHSPLLKIETTPPDSSVRAELAYLVRNALPTLLVFQVQFALLMAAPLYFAGRQSTAVFSAASLALTFYYVSGPVVVFGFCTAMDTLCATAYGARDYTAVGRHYQQCTLVLLAGCVPVGLLWAFPQRALIGVEADLRADAAAFLRVLVFAAPAVVLFETSKRFLQTQGRYAAPTYALLAALGPALLLHYAGRNAPLGAAWALVGTYWLLAACIAVQLYRHPECWTPLSWEVLHDVGPLLALGGPGIIMVLAESFAFRVITFLSAQFGEASLAAQTIVTTISSFSFQLAFSIGICSSVRLANYVGQRSQNYLVVVRAASIVAAFLSLSNCLLMLTLRKWLPLIFTSDPEVIAEARKLFVVVALNELGDTGNAIFSCLLRGQGRQRVCSVLNLCAYYILAVPLELLFAFGMGCGALGLWYGVVIGVCTMAAAEAVLVHRTDWQRVLRERWEVASR</sequence>
<dbReference type="Proteomes" id="UP000769157">
    <property type="component" value="Unassembled WGS sequence"/>
</dbReference>
<name>A0A9P8P0B8_9ASCO</name>
<dbReference type="GO" id="GO:0042910">
    <property type="term" value="F:xenobiotic transmembrane transporter activity"/>
    <property type="evidence" value="ECO:0007669"/>
    <property type="project" value="InterPro"/>
</dbReference>
<dbReference type="Pfam" id="PF01554">
    <property type="entry name" value="MatE"/>
    <property type="match status" value="2"/>
</dbReference>
<dbReference type="CDD" id="cd13132">
    <property type="entry name" value="MATE_eukaryotic"/>
    <property type="match status" value="1"/>
</dbReference>
<feature type="transmembrane region" description="Helical" evidence="6">
    <location>
        <begin position="66"/>
        <end position="92"/>
    </location>
</feature>
<feature type="transmembrane region" description="Helical" evidence="6">
    <location>
        <begin position="206"/>
        <end position="227"/>
    </location>
</feature>
<reference evidence="7" key="1">
    <citation type="journal article" date="2021" name="Open Biol.">
        <title>Shared evolutionary footprints suggest mitochondrial oxidative damage underlies multiple complex I losses in fungi.</title>
        <authorList>
            <person name="Schikora-Tamarit M.A."/>
            <person name="Marcet-Houben M."/>
            <person name="Nosek J."/>
            <person name="Gabaldon T."/>
        </authorList>
    </citation>
    <scope>NUCLEOTIDE SEQUENCE</scope>
    <source>
        <strain evidence="7">CBS6075</strain>
    </source>
</reference>
<feature type="transmembrane region" description="Helical" evidence="6">
    <location>
        <begin position="38"/>
        <end position="59"/>
    </location>
</feature>
<evidence type="ECO:0000313" key="8">
    <source>
        <dbReference type="Proteomes" id="UP000769157"/>
    </source>
</evidence>
<keyword evidence="5 6" id="KW-0472">Membrane</keyword>
<accession>A0A9P8P0B8</accession>
<feature type="transmembrane region" description="Helical" evidence="6">
    <location>
        <begin position="112"/>
        <end position="133"/>
    </location>
</feature>
<evidence type="ECO:0000256" key="5">
    <source>
        <dbReference type="ARBA" id="ARBA00023136"/>
    </source>
</evidence>
<evidence type="ECO:0008006" key="9">
    <source>
        <dbReference type="Google" id="ProtNLM"/>
    </source>
</evidence>
<dbReference type="OrthoDB" id="2126698at2759"/>
<keyword evidence="8" id="KW-1185">Reference proteome</keyword>
<organism evidence="7 8">
    <name type="scientific">Ogataea philodendri</name>
    <dbReference type="NCBI Taxonomy" id="1378263"/>
    <lineage>
        <taxon>Eukaryota</taxon>
        <taxon>Fungi</taxon>
        <taxon>Dikarya</taxon>
        <taxon>Ascomycota</taxon>
        <taxon>Saccharomycotina</taxon>
        <taxon>Pichiomycetes</taxon>
        <taxon>Pichiales</taxon>
        <taxon>Pichiaceae</taxon>
        <taxon>Ogataea</taxon>
    </lineage>
</organism>
<dbReference type="PANTHER" id="PTHR11206">
    <property type="entry name" value="MULTIDRUG RESISTANCE PROTEIN"/>
    <property type="match status" value="1"/>
</dbReference>
<feature type="transmembrane region" description="Helical" evidence="6">
    <location>
        <begin position="397"/>
        <end position="418"/>
    </location>
</feature>
<evidence type="ECO:0000256" key="6">
    <source>
        <dbReference type="SAM" id="Phobius"/>
    </source>
</evidence>
<feature type="transmembrane region" description="Helical" evidence="6">
    <location>
        <begin position="145"/>
        <end position="166"/>
    </location>
</feature>
<proteinExistence type="inferred from homology"/>
<protein>
    <recommendedName>
        <fullName evidence="9">MATE efflux family protein</fullName>
    </recommendedName>
</protein>
<dbReference type="NCBIfam" id="TIGR00797">
    <property type="entry name" value="matE"/>
    <property type="match status" value="1"/>
</dbReference>
<feature type="transmembrane region" description="Helical" evidence="6">
    <location>
        <begin position="424"/>
        <end position="444"/>
    </location>
</feature>
<evidence type="ECO:0000256" key="1">
    <source>
        <dbReference type="ARBA" id="ARBA00004141"/>
    </source>
</evidence>
<keyword evidence="4 6" id="KW-1133">Transmembrane helix</keyword>
<reference evidence="7" key="2">
    <citation type="submission" date="2021-01" db="EMBL/GenBank/DDBJ databases">
        <authorList>
            <person name="Schikora-Tamarit M.A."/>
        </authorList>
    </citation>
    <scope>NUCLEOTIDE SEQUENCE</scope>
    <source>
        <strain evidence="7">CBS6075</strain>
    </source>
</reference>
<dbReference type="InterPro" id="IPR045069">
    <property type="entry name" value="MATE_euk"/>
</dbReference>
<dbReference type="InterPro" id="IPR002528">
    <property type="entry name" value="MATE_fam"/>
</dbReference>
<comment type="subcellular location">
    <subcellularLocation>
        <location evidence="1">Membrane</location>
        <topology evidence="1">Multi-pass membrane protein</topology>
    </subcellularLocation>
</comment>
<keyword evidence="3 6" id="KW-0812">Transmembrane</keyword>
<evidence type="ECO:0000256" key="3">
    <source>
        <dbReference type="ARBA" id="ARBA00022692"/>
    </source>
</evidence>
<dbReference type="AlphaFoldDB" id="A0A9P8P0B8"/>
<feature type="transmembrane region" description="Helical" evidence="6">
    <location>
        <begin position="280"/>
        <end position="302"/>
    </location>
</feature>
<dbReference type="GeneID" id="70236868"/>
<evidence type="ECO:0000256" key="2">
    <source>
        <dbReference type="ARBA" id="ARBA00010199"/>
    </source>
</evidence>
<gene>
    <name evidence="7" type="ORF">OGAPHI_004904</name>
</gene>